<dbReference type="InterPro" id="IPR028098">
    <property type="entry name" value="Glyco_trans_4-like_N"/>
</dbReference>
<reference evidence="3 4" key="1">
    <citation type="journal article" date="2017" name="ISME J.">
        <title>Energy and carbon metabolisms in a deep terrestrial subsurface fluid microbial community.</title>
        <authorList>
            <person name="Momper L."/>
            <person name="Jungbluth S.P."/>
            <person name="Lee M.D."/>
            <person name="Amend J.P."/>
        </authorList>
    </citation>
    <scope>NUCLEOTIDE SEQUENCE [LARGE SCALE GENOMIC DNA]</scope>
    <source>
        <strain evidence="3">SURF_29</strain>
    </source>
</reference>
<dbReference type="CDD" id="cd03811">
    <property type="entry name" value="GT4_GT28_WabH-like"/>
    <property type="match status" value="1"/>
</dbReference>
<proteinExistence type="predicted"/>
<evidence type="ECO:0000313" key="4">
    <source>
        <dbReference type="Proteomes" id="UP000285655"/>
    </source>
</evidence>
<protein>
    <submittedName>
        <fullName evidence="3">Glycosyltransferase</fullName>
    </submittedName>
</protein>
<evidence type="ECO:0000259" key="2">
    <source>
        <dbReference type="Pfam" id="PF13439"/>
    </source>
</evidence>
<comment type="caution">
    <text evidence="3">The sequence shown here is derived from an EMBL/GenBank/DDBJ whole genome shotgun (WGS) entry which is preliminary data.</text>
</comment>
<accession>A0A419DDZ9</accession>
<dbReference type="Proteomes" id="UP000285655">
    <property type="component" value="Unassembled WGS sequence"/>
</dbReference>
<dbReference type="EMBL" id="QZJW01000020">
    <property type="protein sequence ID" value="RJO61339.1"/>
    <property type="molecule type" value="Genomic_DNA"/>
</dbReference>
<dbReference type="GO" id="GO:0016757">
    <property type="term" value="F:glycosyltransferase activity"/>
    <property type="evidence" value="ECO:0007669"/>
    <property type="project" value="InterPro"/>
</dbReference>
<feature type="domain" description="Glycosyltransferase subfamily 4-like N-terminal" evidence="2">
    <location>
        <begin position="21"/>
        <end position="180"/>
    </location>
</feature>
<feature type="domain" description="Glycosyl transferase family 1" evidence="1">
    <location>
        <begin position="201"/>
        <end position="357"/>
    </location>
</feature>
<keyword evidence="3" id="KW-0808">Transferase</keyword>
<dbReference type="Pfam" id="PF00534">
    <property type="entry name" value="Glycos_transf_1"/>
    <property type="match status" value="1"/>
</dbReference>
<name>A0A419DDZ9_9BACT</name>
<dbReference type="Gene3D" id="3.40.50.2000">
    <property type="entry name" value="Glycogen Phosphorylase B"/>
    <property type="match status" value="2"/>
</dbReference>
<evidence type="ECO:0000259" key="1">
    <source>
        <dbReference type="Pfam" id="PF00534"/>
    </source>
</evidence>
<organism evidence="3 4">
    <name type="scientific">candidate division WS5 bacterium</name>
    <dbReference type="NCBI Taxonomy" id="2093353"/>
    <lineage>
        <taxon>Bacteria</taxon>
        <taxon>candidate division WS5</taxon>
    </lineage>
</organism>
<gene>
    <name evidence="3" type="ORF">C4544_03145</name>
</gene>
<sequence length="375" mass="43239">MNLPAEPKKKLMFVILSLSGGGAERVMLHLITHLDKDKYDIRLVIFEDICDYENELPDYVALICLDKQKRIDFIKLIFKLRRAILDFGPNTIISFDNYVNMITVIAKLLTGGKNKVILSERNNPRENLCKERLSWLKKWLMRITYRKANCILSVSNSIKYILEKDFNIPSSKVYTIYNPIVKDNILKKAQENINHPFFEIKSAQVIISAGRLIQIKRYDKLLDAFAILRKKMINSYLIILGKGQMLEELQNRASQLKISNYVSFVGFQPNPYAWISNAQLFVLSSDSEGFPNVLIEAMTCGTPVVSMDCISGPAEIITNNKNGILVPMGDEKALAEAMLYVLSNERLREDFTREGKRRVEDFRIEEIVKKYEQFF</sequence>
<evidence type="ECO:0000313" key="3">
    <source>
        <dbReference type="EMBL" id="RJO61339.1"/>
    </source>
</evidence>
<dbReference type="AlphaFoldDB" id="A0A419DDZ9"/>
<dbReference type="InterPro" id="IPR001296">
    <property type="entry name" value="Glyco_trans_1"/>
</dbReference>
<dbReference type="Pfam" id="PF13439">
    <property type="entry name" value="Glyco_transf_4"/>
    <property type="match status" value="1"/>
</dbReference>
<dbReference type="PANTHER" id="PTHR12526">
    <property type="entry name" value="GLYCOSYLTRANSFERASE"/>
    <property type="match status" value="1"/>
</dbReference>
<dbReference type="SUPFAM" id="SSF53756">
    <property type="entry name" value="UDP-Glycosyltransferase/glycogen phosphorylase"/>
    <property type="match status" value="1"/>
</dbReference>